<keyword evidence="8" id="KW-1185">Reference proteome</keyword>
<dbReference type="Proteomes" id="UP000515135">
    <property type="component" value="Unplaced"/>
</dbReference>
<dbReference type="InterPro" id="IPR013819">
    <property type="entry name" value="LipOase_C"/>
</dbReference>
<proteinExistence type="predicted"/>
<dbReference type="InterPro" id="IPR036392">
    <property type="entry name" value="PLAT/LH2_dom_sf"/>
</dbReference>
<keyword evidence="1" id="KW-0479">Metal-binding</keyword>
<evidence type="ECO:0000259" key="6">
    <source>
        <dbReference type="PROSITE" id="PS50095"/>
    </source>
</evidence>
<dbReference type="Pfam" id="PF00305">
    <property type="entry name" value="Lipoxygenase"/>
    <property type="match status" value="1"/>
</dbReference>
<dbReference type="PANTHER" id="PTHR11771">
    <property type="entry name" value="LIPOXYGENASE"/>
    <property type="match status" value="1"/>
</dbReference>
<dbReference type="GO" id="GO:0016702">
    <property type="term" value="F:oxidoreductase activity, acting on single donors with incorporation of molecular oxygen, incorporation of two atoms of oxygen"/>
    <property type="evidence" value="ECO:0007669"/>
    <property type="project" value="InterPro"/>
</dbReference>
<keyword evidence="4" id="KW-0443">Lipid metabolism</keyword>
<dbReference type="RefSeq" id="XP_019616032.1">
    <property type="nucleotide sequence ID" value="XM_019760473.1"/>
</dbReference>
<dbReference type="PROSITE" id="PS50095">
    <property type="entry name" value="PLAT"/>
    <property type="match status" value="1"/>
</dbReference>
<dbReference type="OrthoDB" id="407298at2759"/>
<evidence type="ECO:0000256" key="5">
    <source>
        <dbReference type="PROSITE-ProRule" id="PRU00152"/>
    </source>
</evidence>
<evidence type="ECO:0000259" key="7">
    <source>
        <dbReference type="PROSITE" id="PS51393"/>
    </source>
</evidence>
<reference evidence="9 10" key="1">
    <citation type="submission" date="2025-04" db="UniProtKB">
        <authorList>
            <consortium name="RefSeq"/>
        </authorList>
    </citation>
    <scope>IDENTIFICATION</scope>
    <source>
        <tissue evidence="9 10">Gonad</tissue>
    </source>
</reference>
<dbReference type="PROSITE" id="PS51393">
    <property type="entry name" value="LIPOXYGENASE_3"/>
    <property type="match status" value="1"/>
</dbReference>
<dbReference type="GO" id="GO:0034440">
    <property type="term" value="P:lipid oxidation"/>
    <property type="evidence" value="ECO:0007669"/>
    <property type="project" value="InterPro"/>
</dbReference>
<organism evidence="8 10">
    <name type="scientific">Branchiostoma belcheri</name>
    <name type="common">Amphioxus</name>
    <dbReference type="NCBI Taxonomy" id="7741"/>
    <lineage>
        <taxon>Eukaryota</taxon>
        <taxon>Metazoa</taxon>
        <taxon>Chordata</taxon>
        <taxon>Cephalochordata</taxon>
        <taxon>Leptocardii</taxon>
        <taxon>Amphioxiformes</taxon>
        <taxon>Branchiostomatidae</taxon>
        <taxon>Branchiostoma</taxon>
    </lineage>
</organism>
<gene>
    <name evidence="9 10" type="primary">LOC109463619</name>
</gene>
<evidence type="ECO:0000313" key="8">
    <source>
        <dbReference type="Proteomes" id="UP000515135"/>
    </source>
</evidence>
<dbReference type="KEGG" id="bbel:109463619"/>
<dbReference type="SUPFAM" id="SSF48484">
    <property type="entry name" value="Lipoxigenase"/>
    <property type="match status" value="1"/>
</dbReference>
<sequence>MARQLQGPMDVLVKTKTGSYAGAGTNGNVYISLLDSEGKESGDLQLDVWWKDDHEKGAEGEYTLSNVKVTPPIQELKLSRDVSRPDDHWFCSSLSVQLNPDINGPTYYFPVDRWIVAGSHVWLVPGGCVLPQHEKRSEQRQDELQVMRERYDSFNPVDGLLPMIRKLPTEAKFSEKQKRALAETAAILAMKNVDILLGKFFDKDGRWESFDSISQIFPRGRVPKGKLHWKTDENFGWQRLAGVNPTSIRLCTEIPKGFGVTAEMVEPFLHGLKLKDAIQRKRLYYVDHTIMAVTSMANTTQARPMCAPFGLFFVNDKKDLVPVAIQLYPNEGKEQHPVFLPTDPPHTWLLAKMWFNCAEASYHEAVPHLGFTHLFVEACNLAAKQNLSISHPIHRVLEPHFIYMLAINNLALDTLIADGGALDQTTQIGVKGSFELIRRRLKTWRLDTDGTLPEDLKNRGVDNADHLPKYYYRDDALPTYEVIKNHVTKVVGYFYHPDEKGNSTILKEDVEIQSFAKALVTSGIQGVPGNGALTNVNQLVQILTSIIFTASVQHAAVNFMQWDQYAFVPNMPLVLEGNPPRNKEILTEQDVLNALPGKFQTVMIHLLTGVLSERATQPLGDFEVKYLQGDKAERVIDTFNKDLANIALEIERKNSTERSQPYDYLDPRLIPNAISI</sequence>
<dbReference type="InterPro" id="IPR036226">
    <property type="entry name" value="LipOase_C_sf"/>
</dbReference>
<dbReference type="Gene3D" id="1.20.245.10">
    <property type="entry name" value="Lipoxygenase-1, Domain 5"/>
    <property type="match status" value="1"/>
</dbReference>
<evidence type="ECO:0000313" key="10">
    <source>
        <dbReference type="RefSeq" id="XP_019616033.1"/>
    </source>
</evidence>
<dbReference type="PROSITE" id="PS00081">
    <property type="entry name" value="LIPOXYGENASE_2"/>
    <property type="match status" value="1"/>
</dbReference>
<comment type="caution">
    <text evidence="5">Lacks conserved residue(s) required for the propagation of feature annotation.</text>
</comment>
<evidence type="ECO:0000256" key="1">
    <source>
        <dbReference type="ARBA" id="ARBA00022723"/>
    </source>
</evidence>
<evidence type="ECO:0000256" key="3">
    <source>
        <dbReference type="ARBA" id="ARBA00023002"/>
    </source>
</evidence>
<dbReference type="AlphaFoldDB" id="A0A6P4XVA9"/>
<dbReference type="RefSeq" id="XP_019616033.1">
    <property type="nucleotide sequence ID" value="XM_019760474.1"/>
</dbReference>
<dbReference type="InterPro" id="IPR020834">
    <property type="entry name" value="LipOase_CS"/>
</dbReference>
<protein>
    <submittedName>
        <fullName evidence="9">Arachidonate 15-lipoxygenase B-like isoform X1</fullName>
    </submittedName>
    <submittedName>
        <fullName evidence="10">Arachidonate 15-lipoxygenase B-like isoform X2</fullName>
    </submittedName>
</protein>
<dbReference type="Gene3D" id="3.10.450.60">
    <property type="match status" value="1"/>
</dbReference>
<dbReference type="Pfam" id="PF01477">
    <property type="entry name" value="PLAT"/>
    <property type="match status" value="1"/>
</dbReference>
<name>A0A6P4XVA9_BRABE</name>
<feature type="domain" description="PLAT" evidence="6">
    <location>
        <begin position="9"/>
        <end position="129"/>
    </location>
</feature>
<dbReference type="SUPFAM" id="SSF49723">
    <property type="entry name" value="Lipase/lipooxygenase domain (PLAT/LH2 domain)"/>
    <property type="match status" value="1"/>
</dbReference>
<dbReference type="GeneID" id="109463619"/>
<keyword evidence="2" id="KW-0223">Dioxygenase</keyword>
<dbReference type="PRINTS" id="PR00087">
    <property type="entry name" value="LIPOXYGENASE"/>
</dbReference>
<dbReference type="Gene3D" id="2.60.60.20">
    <property type="entry name" value="PLAT/LH2 domain"/>
    <property type="match status" value="1"/>
</dbReference>
<dbReference type="GO" id="GO:0046872">
    <property type="term" value="F:metal ion binding"/>
    <property type="evidence" value="ECO:0007669"/>
    <property type="project" value="UniProtKB-KW"/>
</dbReference>
<evidence type="ECO:0000256" key="2">
    <source>
        <dbReference type="ARBA" id="ARBA00022964"/>
    </source>
</evidence>
<feature type="domain" description="Lipoxygenase" evidence="7">
    <location>
        <begin position="123"/>
        <end position="676"/>
    </location>
</feature>
<dbReference type="InterPro" id="IPR000907">
    <property type="entry name" value="LipOase"/>
</dbReference>
<evidence type="ECO:0000313" key="9">
    <source>
        <dbReference type="RefSeq" id="XP_019616032.1"/>
    </source>
</evidence>
<evidence type="ECO:0000256" key="4">
    <source>
        <dbReference type="ARBA" id="ARBA00023098"/>
    </source>
</evidence>
<dbReference type="InterPro" id="IPR001024">
    <property type="entry name" value="PLAT/LH2_dom"/>
</dbReference>
<accession>A0A6P4XVA9</accession>
<keyword evidence="3" id="KW-0560">Oxidoreductase</keyword>